<dbReference type="GO" id="GO:0003677">
    <property type="term" value="F:DNA binding"/>
    <property type="evidence" value="ECO:0007669"/>
    <property type="project" value="UniProtKB-KW"/>
</dbReference>
<dbReference type="RefSeq" id="WP_244642546.1">
    <property type="nucleotide sequence ID" value="NZ_BNCG01000001.1"/>
</dbReference>
<gene>
    <name evidence="2" type="ORF">ACFONL_04225</name>
</gene>
<dbReference type="Proteomes" id="UP001595704">
    <property type="component" value="Unassembled WGS sequence"/>
</dbReference>
<dbReference type="EMBL" id="JBHRYC010000023">
    <property type="protein sequence ID" value="MFC3636596.1"/>
    <property type="molecule type" value="Genomic_DNA"/>
</dbReference>
<evidence type="ECO:0000256" key="1">
    <source>
        <dbReference type="SAM" id="MobiDB-lite"/>
    </source>
</evidence>
<proteinExistence type="predicted"/>
<keyword evidence="2" id="KW-0238">DNA-binding</keyword>
<reference evidence="3" key="1">
    <citation type="journal article" date="2019" name="Int. J. Syst. Evol. Microbiol.">
        <title>The Global Catalogue of Microorganisms (GCM) 10K type strain sequencing project: providing services to taxonomists for standard genome sequencing and annotation.</title>
        <authorList>
            <consortium name="The Broad Institute Genomics Platform"/>
            <consortium name="The Broad Institute Genome Sequencing Center for Infectious Disease"/>
            <person name="Wu L."/>
            <person name="Ma J."/>
        </authorList>
    </citation>
    <scope>NUCLEOTIDE SEQUENCE [LARGE SCALE GENOMIC DNA]</scope>
    <source>
        <strain evidence="3">KCTC 42282</strain>
    </source>
</reference>
<evidence type="ECO:0000313" key="3">
    <source>
        <dbReference type="Proteomes" id="UP001595704"/>
    </source>
</evidence>
<evidence type="ECO:0000313" key="2">
    <source>
        <dbReference type="EMBL" id="MFC3636596.1"/>
    </source>
</evidence>
<sequence length="105" mass="11855">MPKQTRRETRWPPPEILQRAKFVYDAGPIRFVDTAAAARHLALDAHSLECYRSLDIGPAFYKFGRYVRYAVADLDAWAESCRRTPGAAPKTPPLRSIDPHSSEAI</sequence>
<organism evidence="2 3">
    <name type="scientific">Camelimonas fluminis</name>
    <dbReference type="NCBI Taxonomy" id="1576911"/>
    <lineage>
        <taxon>Bacteria</taxon>
        <taxon>Pseudomonadati</taxon>
        <taxon>Pseudomonadota</taxon>
        <taxon>Alphaproteobacteria</taxon>
        <taxon>Hyphomicrobiales</taxon>
        <taxon>Chelatococcaceae</taxon>
        <taxon>Camelimonas</taxon>
    </lineage>
</organism>
<name>A0ABV7UDN8_9HYPH</name>
<protein>
    <submittedName>
        <fullName evidence="2">DNA-binding protein</fullName>
    </submittedName>
</protein>
<keyword evidence="3" id="KW-1185">Reference proteome</keyword>
<accession>A0ABV7UDN8</accession>
<feature type="region of interest" description="Disordered" evidence="1">
    <location>
        <begin position="82"/>
        <end position="105"/>
    </location>
</feature>
<comment type="caution">
    <text evidence="2">The sequence shown here is derived from an EMBL/GenBank/DDBJ whole genome shotgun (WGS) entry which is preliminary data.</text>
</comment>